<dbReference type="PATRIC" id="fig|292563.3.peg.2095"/>
<keyword evidence="5" id="KW-0479">Metal-binding</keyword>
<comment type="similarity">
    <text evidence="2 12">Belongs to the Nudix hydrolase family.</text>
</comment>
<accession>K9YNC6</accession>
<dbReference type="SUPFAM" id="SSF55811">
    <property type="entry name" value="Nudix"/>
    <property type="match status" value="1"/>
</dbReference>
<evidence type="ECO:0000256" key="3">
    <source>
        <dbReference type="ARBA" id="ARBA00022457"/>
    </source>
</evidence>
<evidence type="ECO:0000256" key="4">
    <source>
        <dbReference type="ARBA" id="ARBA00022705"/>
    </source>
</evidence>
<keyword evidence="3" id="KW-0515">Mutator protein</keyword>
<name>K9YNC6_CYASC</name>
<dbReference type="BioCyc" id="CSTA292563:G1353-2011-MONOMER"/>
<dbReference type="GO" id="GO:0044715">
    <property type="term" value="F:8-oxo-dGDP phosphatase activity"/>
    <property type="evidence" value="ECO:0007669"/>
    <property type="project" value="TreeGrafter"/>
</dbReference>
<evidence type="ECO:0000256" key="10">
    <source>
        <dbReference type="ARBA" id="ARBA00035861"/>
    </source>
</evidence>
<evidence type="ECO:0000256" key="7">
    <source>
        <dbReference type="ARBA" id="ARBA00022801"/>
    </source>
</evidence>
<evidence type="ECO:0000256" key="11">
    <source>
        <dbReference type="ARBA" id="ARBA00038905"/>
    </source>
</evidence>
<dbReference type="GO" id="GO:0044716">
    <property type="term" value="F:8-oxo-GDP phosphatase activity"/>
    <property type="evidence" value="ECO:0007669"/>
    <property type="project" value="TreeGrafter"/>
</dbReference>
<evidence type="ECO:0000259" key="13">
    <source>
        <dbReference type="PROSITE" id="PS51462"/>
    </source>
</evidence>
<dbReference type="HOGENOM" id="CLU_037162_21_1_3"/>
<evidence type="ECO:0000256" key="6">
    <source>
        <dbReference type="ARBA" id="ARBA00022763"/>
    </source>
</evidence>
<dbReference type="Pfam" id="PF00293">
    <property type="entry name" value="NUDIX"/>
    <property type="match status" value="1"/>
</dbReference>
<dbReference type="InterPro" id="IPR020476">
    <property type="entry name" value="Nudix_hydrolase"/>
</dbReference>
<feature type="domain" description="Nudix hydrolase" evidence="13">
    <location>
        <begin position="1"/>
        <end position="125"/>
    </location>
</feature>
<dbReference type="InterPro" id="IPR000086">
    <property type="entry name" value="NUDIX_hydrolase_dom"/>
</dbReference>
<dbReference type="PROSITE" id="PS51462">
    <property type="entry name" value="NUDIX"/>
    <property type="match status" value="1"/>
</dbReference>
<evidence type="ECO:0000256" key="8">
    <source>
        <dbReference type="ARBA" id="ARBA00022842"/>
    </source>
</evidence>
<comment type="catalytic activity">
    <reaction evidence="10">
        <text>8-oxo-dGTP + H2O = 8-oxo-dGMP + diphosphate + H(+)</text>
        <dbReference type="Rhea" id="RHEA:31575"/>
        <dbReference type="ChEBI" id="CHEBI:15377"/>
        <dbReference type="ChEBI" id="CHEBI:15378"/>
        <dbReference type="ChEBI" id="CHEBI:33019"/>
        <dbReference type="ChEBI" id="CHEBI:63224"/>
        <dbReference type="ChEBI" id="CHEBI:77896"/>
        <dbReference type="EC" id="3.6.1.55"/>
    </reaction>
</comment>
<keyword evidence="7 12" id="KW-0378">Hydrolase</keyword>
<keyword evidence="8" id="KW-0460">Magnesium</keyword>
<evidence type="ECO:0000256" key="5">
    <source>
        <dbReference type="ARBA" id="ARBA00022723"/>
    </source>
</evidence>
<dbReference type="InterPro" id="IPR015797">
    <property type="entry name" value="NUDIX_hydrolase-like_dom_sf"/>
</dbReference>
<dbReference type="InterPro" id="IPR020084">
    <property type="entry name" value="NUDIX_hydrolase_CS"/>
</dbReference>
<dbReference type="EC" id="3.6.1.55" evidence="11"/>
<dbReference type="STRING" id="292563.Cyast_2004"/>
<evidence type="ECO:0000256" key="12">
    <source>
        <dbReference type="RuleBase" id="RU003476"/>
    </source>
</evidence>
<dbReference type="KEGG" id="csn:Cyast_2004"/>
<evidence type="ECO:0000256" key="1">
    <source>
        <dbReference type="ARBA" id="ARBA00001946"/>
    </source>
</evidence>
<dbReference type="Gene3D" id="3.90.79.10">
    <property type="entry name" value="Nucleoside Triphosphate Pyrophosphohydrolase"/>
    <property type="match status" value="1"/>
</dbReference>
<dbReference type="AlphaFoldDB" id="K9YNC6"/>
<sequence length="136" mass="15634">MVQVAIAIIHQNDRYLLQLRDNIPTIVYPGCWGLFGGHLEVGETPEEALVREIKEEIDYDVVNFSKFASYEDNKVTRHVFILPLTVKINQLTLKEGWDFALVSANDIREGKIYSHKANQMQPLGDIHHKILLDYLS</sequence>
<dbReference type="GO" id="GO:0035539">
    <property type="term" value="F:8-oxo-7,8-dihydrodeoxyguanosine triphosphate pyrophosphatase activity"/>
    <property type="evidence" value="ECO:0007669"/>
    <property type="project" value="UniProtKB-EC"/>
</dbReference>
<dbReference type="EMBL" id="CP003940">
    <property type="protein sequence ID" value="AFZ47957.1"/>
    <property type="molecule type" value="Genomic_DNA"/>
</dbReference>
<gene>
    <name evidence="14" type="ordered locus">Cyast_2004</name>
</gene>
<evidence type="ECO:0000313" key="14">
    <source>
        <dbReference type="EMBL" id="AFZ47957.1"/>
    </source>
</evidence>
<dbReference type="GO" id="GO:0006281">
    <property type="term" value="P:DNA repair"/>
    <property type="evidence" value="ECO:0007669"/>
    <property type="project" value="UniProtKB-KW"/>
</dbReference>
<dbReference type="PROSITE" id="PS00893">
    <property type="entry name" value="NUDIX_BOX"/>
    <property type="match status" value="1"/>
</dbReference>
<keyword evidence="4" id="KW-0235">DNA replication</keyword>
<evidence type="ECO:0000256" key="9">
    <source>
        <dbReference type="ARBA" id="ARBA00023204"/>
    </source>
</evidence>
<dbReference type="eggNOG" id="COG1051">
    <property type="taxonomic scope" value="Bacteria"/>
</dbReference>
<evidence type="ECO:0000256" key="2">
    <source>
        <dbReference type="ARBA" id="ARBA00005582"/>
    </source>
</evidence>
<dbReference type="PANTHER" id="PTHR47707:SF1">
    <property type="entry name" value="NUDIX HYDROLASE FAMILY PROTEIN"/>
    <property type="match status" value="1"/>
</dbReference>
<keyword evidence="6" id="KW-0227">DNA damage</keyword>
<evidence type="ECO:0000313" key="15">
    <source>
        <dbReference type="Proteomes" id="UP000010483"/>
    </source>
</evidence>
<dbReference type="GO" id="GO:0006260">
    <property type="term" value="P:DNA replication"/>
    <property type="evidence" value="ECO:0007669"/>
    <property type="project" value="UniProtKB-KW"/>
</dbReference>
<dbReference type="PRINTS" id="PR00502">
    <property type="entry name" value="NUDIXFAMILY"/>
</dbReference>
<dbReference type="PANTHER" id="PTHR47707">
    <property type="entry name" value="8-OXO-DGTP DIPHOSPHATASE"/>
    <property type="match status" value="1"/>
</dbReference>
<proteinExistence type="inferred from homology"/>
<comment type="cofactor">
    <cofactor evidence="1">
        <name>Mg(2+)</name>
        <dbReference type="ChEBI" id="CHEBI:18420"/>
    </cofactor>
</comment>
<reference evidence="15" key="1">
    <citation type="journal article" date="2013" name="Proc. Natl. Acad. Sci. U.S.A.">
        <title>Improving the coverage of the cyanobacterial phylum using diversity-driven genome sequencing.</title>
        <authorList>
            <person name="Shih P.M."/>
            <person name="Wu D."/>
            <person name="Latifi A."/>
            <person name="Axen S.D."/>
            <person name="Fewer D.P."/>
            <person name="Talla E."/>
            <person name="Calteau A."/>
            <person name="Cai F."/>
            <person name="Tandeau de Marsac N."/>
            <person name="Rippka R."/>
            <person name="Herdman M."/>
            <person name="Sivonen K."/>
            <person name="Coursin T."/>
            <person name="Laurent T."/>
            <person name="Goodwin L."/>
            <person name="Nolan M."/>
            <person name="Davenport K.W."/>
            <person name="Han C.S."/>
            <person name="Rubin E.M."/>
            <person name="Eisen J.A."/>
            <person name="Woyke T."/>
            <person name="Gugger M."/>
            <person name="Kerfeld C.A."/>
        </authorList>
    </citation>
    <scope>NUCLEOTIDE SEQUENCE [LARGE SCALE GENOMIC DNA]</scope>
    <source>
        <strain evidence="15">ATCC 29140 / PCC 7202</strain>
    </source>
</reference>
<dbReference type="InterPro" id="IPR047127">
    <property type="entry name" value="MutT-like"/>
</dbReference>
<dbReference type="CDD" id="cd18882">
    <property type="entry name" value="NUDIX_Hydrolase"/>
    <property type="match status" value="1"/>
</dbReference>
<protein>
    <recommendedName>
        <fullName evidence="11">8-oxo-dGTP diphosphatase</fullName>
        <ecNumber evidence="11">3.6.1.55</ecNumber>
    </recommendedName>
</protein>
<dbReference type="GO" id="GO:0008413">
    <property type="term" value="F:8-oxo-7,8-dihydroguanosine triphosphate pyrophosphatase activity"/>
    <property type="evidence" value="ECO:0007669"/>
    <property type="project" value="TreeGrafter"/>
</dbReference>
<keyword evidence="15" id="KW-1185">Reference proteome</keyword>
<dbReference type="GO" id="GO:0046872">
    <property type="term" value="F:metal ion binding"/>
    <property type="evidence" value="ECO:0007669"/>
    <property type="project" value="UniProtKB-KW"/>
</dbReference>
<dbReference type="Proteomes" id="UP000010483">
    <property type="component" value="Chromosome"/>
</dbReference>
<organism evidence="14 15">
    <name type="scientific">Cyanobacterium stanieri (strain ATCC 29140 / PCC 7202)</name>
    <dbReference type="NCBI Taxonomy" id="292563"/>
    <lineage>
        <taxon>Bacteria</taxon>
        <taxon>Bacillati</taxon>
        <taxon>Cyanobacteriota</taxon>
        <taxon>Cyanophyceae</taxon>
        <taxon>Oscillatoriophycideae</taxon>
        <taxon>Chroococcales</taxon>
        <taxon>Geminocystaceae</taxon>
        <taxon>Cyanobacterium</taxon>
    </lineage>
</organism>
<keyword evidence="9" id="KW-0234">DNA repair</keyword>